<dbReference type="FunFam" id="3.30.505.10:FF:000103">
    <property type="entry name" value="Si:ch73-109i22.2"/>
    <property type="match status" value="1"/>
</dbReference>
<dbReference type="Proteomes" id="UP001044222">
    <property type="component" value="Chromosome 9"/>
</dbReference>
<reference evidence="5" key="1">
    <citation type="submission" date="2021-01" db="EMBL/GenBank/DDBJ databases">
        <title>A chromosome-scale assembly of European eel, Anguilla anguilla.</title>
        <authorList>
            <person name="Henkel C."/>
            <person name="Jong-Raadsen S.A."/>
            <person name="Dufour S."/>
            <person name="Weltzien F.-A."/>
            <person name="Palstra A.P."/>
            <person name="Pelster B."/>
            <person name="Spaink H.P."/>
            <person name="Van Den Thillart G.E."/>
            <person name="Jansen H."/>
            <person name="Zahm M."/>
            <person name="Klopp C."/>
            <person name="Cedric C."/>
            <person name="Louis A."/>
            <person name="Berthelot C."/>
            <person name="Parey E."/>
            <person name="Roest Crollius H."/>
            <person name="Montfort J."/>
            <person name="Robinson-Rechavi M."/>
            <person name="Bucao C."/>
            <person name="Bouchez O."/>
            <person name="Gislard M."/>
            <person name="Lluch J."/>
            <person name="Milhes M."/>
            <person name="Lampietro C."/>
            <person name="Lopez Roques C."/>
            <person name="Donnadieu C."/>
            <person name="Braasch I."/>
            <person name="Desvignes T."/>
            <person name="Postlethwait J."/>
            <person name="Bobe J."/>
            <person name="Guiguen Y."/>
            <person name="Dirks R."/>
        </authorList>
    </citation>
    <scope>NUCLEOTIDE SEQUENCE</scope>
    <source>
        <strain evidence="5">Tag_6206</strain>
        <tissue evidence="5">Liver</tissue>
    </source>
</reference>
<evidence type="ECO:0000256" key="2">
    <source>
        <dbReference type="PROSITE-ProRule" id="PRU00191"/>
    </source>
</evidence>
<proteinExistence type="predicted"/>
<feature type="region of interest" description="Disordered" evidence="3">
    <location>
        <begin position="1"/>
        <end position="68"/>
    </location>
</feature>
<evidence type="ECO:0000313" key="5">
    <source>
        <dbReference type="EMBL" id="KAG5842837.1"/>
    </source>
</evidence>
<feature type="compositionally biased region" description="Basic and acidic residues" evidence="3">
    <location>
        <begin position="265"/>
        <end position="274"/>
    </location>
</feature>
<feature type="compositionally biased region" description="Polar residues" evidence="3">
    <location>
        <begin position="427"/>
        <end position="436"/>
    </location>
</feature>
<dbReference type="PANTHER" id="PTHR14388:SF23">
    <property type="entry name" value="SI:CH73-109I22.2"/>
    <property type="match status" value="1"/>
</dbReference>
<keyword evidence="1 2" id="KW-0727">SH2 domain</keyword>
<feature type="compositionally biased region" description="Polar residues" evidence="3">
    <location>
        <begin position="410"/>
        <end position="419"/>
    </location>
</feature>
<evidence type="ECO:0000256" key="1">
    <source>
        <dbReference type="ARBA" id="ARBA00022999"/>
    </source>
</evidence>
<feature type="compositionally biased region" description="Gly residues" evidence="3">
    <location>
        <begin position="231"/>
        <end position="240"/>
    </location>
</feature>
<dbReference type="AlphaFoldDB" id="A0A9D3M5F0"/>
<dbReference type="EMBL" id="JAFIRN010000009">
    <property type="protein sequence ID" value="KAG5842837.1"/>
    <property type="molecule type" value="Genomic_DNA"/>
</dbReference>
<dbReference type="Pfam" id="PF00017">
    <property type="entry name" value="SH2"/>
    <property type="match status" value="1"/>
</dbReference>
<comment type="caution">
    <text evidence="5">The sequence shown here is derived from an EMBL/GenBank/DDBJ whole genome shotgun (WGS) entry which is preliminary data.</text>
</comment>
<keyword evidence="6" id="KW-1185">Reference proteome</keyword>
<organism evidence="5 6">
    <name type="scientific">Anguilla anguilla</name>
    <name type="common">European freshwater eel</name>
    <name type="synonym">Muraena anguilla</name>
    <dbReference type="NCBI Taxonomy" id="7936"/>
    <lineage>
        <taxon>Eukaryota</taxon>
        <taxon>Metazoa</taxon>
        <taxon>Chordata</taxon>
        <taxon>Craniata</taxon>
        <taxon>Vertebrata</taxon>
        <taxon>Euteleostomi</taxon>
        <taxon>Actinopterygii</taxon>
        <taxon>Neopterygii</taxon>
        <taxon>Teleostei</taxon>
        <taxon>Anguilliformes</taxon>
        <taxon>Anguillidae</taxon>
        <taxon>Anguilla</taxon>
    </lineage>
</organism>
<feature type="region of interest" description="Disordered" evidence="3">
    <location>
        <begin position="222"/>
        <end position="274"/>
    </location>
</feature>
<dbReference type="PANTHER" id="PTHR14388">
    <property type="entry name" value="T CELL-SPECIFIC ADAPTER PROTEIN TSAD"/>
    <property type="match status" value="1"/>
</dbReference>
<gene>
    <name evidence="5" type="ORF">ANANG_G00181980</name>
</gene>
<feature type="region of interest" description="Disordered" evidence="3">
    <location>
        <begin position="333"/>
        <end position="436"/>
    </location>
</feature>
<name>A0A9D3M5F0_ANGAN</name>
<evidence type="ECO:0000313" key="6">
    <source>
        <dbReference type="Proteomes" id="UP001044222"/>
    </source>
</evidence>
<dbReference type="InterPro" id="IPR000980">
    <property type="entry name" value="SH2"/>
</dbReference>
<dbReference type="PRINTS" id="PR00401">
    <property type="entry name" value="SH2DOMAIN"/>
</dbReference>
<protein>
    <recommendedName>
        <fullName evidence="4">SH2 domain-containing protein</fullName>
    </recommendedName>
</protein>
<evidence type="ECO:0000259" key="4">
    <source>
        <dbReference type="PROSITE" id="PS50001"/>
    </source>
</evidence>
<dbReference type="InterPro" id="IPR036860">
    <property type="entry name" value="SH2_dom_sf"/>
</dbReference>
<evidence type="ECO:0000256" key="3">
    <source>
        <dbReference type="SAM" id="MobiDB-lite"/>
    </source>
</evidence>
<feature type="compositionally biased region" description="Pro residues" evidence="3">
    <location>
        <begin position="248"/>
        <end position="259"/>
    </location>
</feature>
<sequence length="436" mass="48061">MDFDYQMIKDSEMREREARLASLPVPQSQQPPARQIPPVKPRRSIKSRPAPKEEAGPPSKPANGRESETVVQKMPAAVLRCGGPGPLEALSPSLRAHTLLWFERSQMPHLRRPGQPLPCWLHGFATRREAEELLKDEPEGCFLVRLSESKIGFVLSYRGRDRCRHFILEQEEGGATGGGRRYLIAGETSRHGSLQELIDYYTQHAVGPFDEVLTMPCAKGKRAREDLSGQDVGGTGGGALGAEQEPESTPPPPPPPPPPRPRRPSHGDGARGSGEEQKYWELVPMHTYEETHHLTHPEESHDRIDFYAMGRRQDIQRSGEGVQNHLYSEVNLRGLRDGPPTVAIPLPPEPRAAPQTASPTDGLPLSAGPRPAESGWPPPPDSSLSVWPLPIRPQQPQPHLRAYPRGGAFSATTAAPKTTGTDRRPESQSCYRLSLC</sequence>
<dbReference type="SMART" id="SM00252">
    <property type="entry name" value="SH2"/>
    <property type="match status" value="1"/>
</dbReference>
<dbReference type="SUPFAM" id="SSF55550">
    <property type="entry name" value="SH2 domain"/>
    <property type="match status" value="1"/>
</dbReference>
<feature type="compositionally biased region" description="Basic and acidic residues" evidence="3">
    <location>
        <begin position="7"/>
        <end position="19"/>
    </location>
</feature>
<dbReference type="Gene3D" id="3.30.505.10">
    <property type="entry name" value="SH2 domain"/>
    <property type="match status" value="1"/>
</dbReference>
<dbReference type="PROSITE" id="PS50001">
    <property type="entry name" value="SH2"/>
    <property type="match status" value="1"/>
</dbReference>
<dbReference type="GO" id="GO:0005737">
    <property type="term" value="C:cytoplasm"/>
    <property type="evidence" value="ECO:0007669"/>
    <property type="project" value="TreeGrafter"/>
</dbReference>
<accession>A0A9D3M5F0</accession>
<feature type="domain" description="SH2" evidence="4">
    <location>
        <begin position="120"/>
        <end position="217"/>
    </location>
</feature>